<evidence type="ECO:0000256" key="3">
    <source>
        <dbReference type="SAM" id="MobiDB-lite"/>
    </source>
</evidence>
<dbReference type="Proteomes" id="UP001299409">
    <property type="component" value="Unassembled WGS sequence"/>
</dbReference>
<evidence type="ECO:0000313" key="5">
    <source>
        <dbReference type="EMBL" id="MCB5444675.1"/>
    </source>
</evidence>
<dbReference type="EMBL" id="JAJBMB010000001">
    <property type="protein sequence ID" value="MCB5444675.1"/>
    <property type="molecule type" value="Genomic_DNA"/>
</dbReference>
<evidence type="ECO:0000259" key="4">
    <source>
        <dbReference type="PROSITE" id="PS51295"/>
    </source>
</evidence>
<dbReference type="Gene3D" id="3.30.110.60">
    <property type="entry name" value="YhbY-like"/>
    <property type="match status" value="1"/>
</dbReference>
<dbReference type="EMBL" id="CACRUE010000012">
    <property type="protein sequence ID" value="VYT81080.1"/>
    <property type="molecule type" value="Genomic_DNA"/>
</dbReference>
<dbReference type="PANTHER" id="PTHR40065:SF3">
    <property type="entry name" value="RNA-BINDING PROTEIN YHBY"/>
    <property type="match status" value="1"/>
</dbReference>
<reference evidence="5 7" key="2">
    <citation type="submission" date="2021-10" db="EMBL/GenBank/DDBJ databases">
        <title>Collection of gut derived symbiotic bacterial strains cultured from healthy donors.</title>
        <authorList>
            <person name="Lin H."/>
            <person name="Littmann E."/>
            <person name="Claire K."/>
            <person name="Pamer E."/>
        </authorList>
    </citation>
    <scope>NUCLEOTIDE SEQUENCE [LARGE SCALE GENOMIC DNA]</scope>
    <source>
        <strain evidence="5 7">MSK.17.68</strain>
    </source>
</reference>
<feature type="domain" description="CRM" evidence="4">
    <location>
        <begin position="1"/>
        <end position="96"/>
    </location>
</feature>
<feature type="region of interest" description="Disordered" evidence="3">
    <location>
        <begin position="100"/>
        <end position="121"/>
    </location>
</feature>
<evidence type="ECO:0000313" key="6">
    <source>
        <dbReference type="EMBL" id="VYT81080.1"/>
    </source>
</evidence>
<feature type="compositionally biased region" description="Basic residues" evidence="3">
    <location>
        <begin position="111"/>
        <end position="121"/>
    </location>
</feature>
<sequence length="121" mass="13797">MLNSKQRAYLRSLANTMKPITQIGKDGVNERFLEQLDNMLDTRELVKVNILETAGLDAKETANAICNALRAEYVQAIGFKFTIYRKNLEEPKILFPGQVAKKKVQEEGTTKKGRPTKRSRR</sequence>
<proteinExistence type="predicted"/>
<dbReference type="AlphaFoldDB" id="A0A6N2ZTB3"/>
<dbReference type="InterPro" id="IPR035920">
    <property type="entry name" value="YhbY-like_sf"/>
</dbReference>
<dbReference type="PANTHER" id="PTHR40065">
    <property type="entry name" value="RNA-BINDING PROTEIN YHBY"/>
    <property type="match status" value="1"/>
</dbReference>
<dbReference type="Pfam" id="PF01985">
    <property type="entry name" value="CRS1_YhbY"/>
    <property type="match status" value="1"/>
</dbReference>
<accession>A0A6N2ZTB3</accession>
<dbReference type="SUPFAM" id="SSF75471">
    <property type="entry name" value="YhbY-like"/>
    <property type="match status" value="1"/>
</dbReference>
<dbReference type="GO" id="GO:0003723">
    <property type="term" value="F:RNA binding"/>
    <property type="evidence" value="ECO:0007669"/>
    <property type="project" value="UniProtKB-UniRule"/>
</dbReference>
<organism evidence="6">
    <name type="scientific">Intestinibacter bartlettii</name>
    <dbReference type="NCBI Taxonomy" id="261299"/>
    <lineage>
        <taxon>Bacteria</taxon>
        <taxon>Bacillati</taxon>
        <taxon>Bacillota</taxon>
        <taxon>Clostridia</taxon>
        <taxon>Peptostreptococcales</taxon>
        <taxon>Peptostreptococcaceae</taxon>
        <taxon>Intestinibacter</taxon>
    </lineage>
</organism>
<evidence type="ECO:0000256" key="1">
    <source>
        <dbReference type="ARBA" id="ARBA00022884"/>
    </source>
</evidence>
<keyword evidence="7" id="KW-1185">Reference proteome</keyword>
<dbReference type="SMART" id="SM01103">
    <property type="entry name" value="CRS1_YhbY"/>
    <property type="match status" value="1"/>
</dbReference>
<evidence type="ECO:0000256" key="2">
    <source>
        <dbReference type="PROSITE-ProRule" id="PRU00626"/>
    </source>
</evidence>
<keyword evidence="1 2" id="KW-0694">RNA-binding</keyword>
<evidence type="ECO:0000313" key="7">
    <source>
        <dbReference type="Proteomes" id="UP001299409"/>
    </source>
</evidence>
<dbReference type="InterPro" id="IPR001890">
    <property type="entry name" value="RNA-binding_CRM"/>
</dbReference>
<protein>
    <submittedName>
        <fullName evidence="5 6">RNA-binding protein</fullName>
    </submittedName>
</protein>
<dbReference type="RefSeq" id="WP_007286575.1">
    <property type="nucleotide sequence ID" value="NZ_BAABXU010000001.1"/>
</dbReference>
<dbReference type="PROSITE" id="PS51295">
    <property type="entry name" value="CRM"/>
    <property type="match status" value="1"/>
</dbReference>
<dbReference type="InterPro" id="IPR051925">
    <property type="entry name" value="RNA-binding_domain"/>
</dbReference>
<name>A0A6N2ZTB3_9FIRM</name>
<gene>
    <name evidence="6" type="ORF">IBLFYP30_00142</name>
    <name evidence="5" type="ORF">LIP50_00510</name>
</gene>
<dbReference type="GeneID" id="89564644"/>
<reference evidence="6" key="1">
    <citation type="submission" date="2019-11" db="EMBL/GenBank/DDBJ databases">
        <authorList>
            <person name="Feng L."/>
        </authorList>
    </citation>
    <scope>NUCLEOTIDE SEQUENCE</scope>
    <source>
        <strain evidence="6">IbartlettiiLFYP30</strain>
    </source>
</reference>